<organism evidence="7 8">
    <name type="scientific">Papaver somniferum</name>
    <name type="common">Opium poppy</name>
    <dbReference type="NCBI Taxonomy" id="3469"/>
    <lineage>
        <taxon>Eukaryota</taxon>
        <taxon>Viridiplantae</taxon>
        <taxon>Streptophyta</taxon>
        <taxon>Embryophyta</taxon>
        <taxon>Tracheophyta</taxon>
        <taxon>Spermatophyta</taxon>
        <taxon>Magnoliopsida</taxon>
        <taxon>Ranunculales</taxon>
        <taxon>Papaveraceae</taxon>
        <taxon>Papaveroideae</taxon>
        <taxon>Papaver</taxon>
    </lineage>
</organism>
<dbReference type="InterPro" id="IPR012337">
    <property type="entry name" value="RNaseH-like_sf"/>
</dbReference>
<dbReference type="PANTHER" id="PTHR46481">
    <property type="entry name" value="ZINC FINGER BED DOMAIN-CONTAINING PROTEIN 4"/>
    <property type="match status" value="1"/>
</dbReference>
<feature type="compositionally biased region" description="Acidic residues" evidence="6">
    <location>
        <begin position="439"/>
        <end position="449"/>
    </location>
</feature>
<gene>
    <name evidence="7" type="ORF">C5167_014414</name>
</gene>
<keyword evidence="3" id="KW-0863">Zinc-finger</keyword>
<dbReference type="InterPro" id="IPR052035">
    <property type="entry name" value="ZnF_BED_domain_contain"/>
</dbReference>
<evidence type="ECO:0000313" key="8">
    <source>
        <dbReference type="Proteomes" id="UP000316621"/>
    </source>
</evidence>
<sequence>MEESGSTPASVNSNALLPPLHPPPRSSNASTEVSSVGKVPTTGEAPSAPAANVSDAGTITVTAPASKKRKKTSWVWDHVDMDPPPSIMVTCKKCKQRMKDDSSTHGTGSLNNHLRKCLNLIPKDSGQSTLSFEPARMGEDEKLVDVTFFQDSCRKALIIFIIVDEQPFRIVEGEGFREFCRVLESRFKIPSRITVRRDVMELFEYEKVRLKNYFKVNKVRVCLTTDTWSSLQKLGYMVITAHWIDANWKLHKKIISFIQIVGHSGETIGRMIGTCLLDWEIQNVFTITLDNVFANDVAITYLQNQVLRKNSDLVKGFLQVRCAAHVLALVVKHGMKEYDISIKRIRAVVKYCMSSPARLKKFMDCVTYEKIECKKGLVLDVDTRWNSTFIMLDSAEKYQPAFERLEYEDKAFKKKFCFVESQIPLVSSTSSTSTVDNQPDWDVDENQDADLSSDEEVIATANRGKKRKRTSYDTAPSAPFARAIPIRLVVC</sequence>
<feature type="region of interest" description="Disordered" evidence="6">
    <location>
        <begin position="1"/>
        <end position="53"/>
    </location>
</feature>
<keyword evidence="8" id="KW-1185">Reference proteome</keyword>
<proteinExistence type="predicted"/>
<dbReference type="EMBL" id="CM010717">
    <property type="protein sequence ID" value="RZC55563.1"/>
    <property type="molecule type" value="Genomic_DNA"/>
</dbReference>
<evidence type="ECO:0000256" key="4">
    <source>
        <dbReference type="ARBA" id="ARBA00022833"/>
    </source>
</evidence>
<evidence type="ECO:0000256" key="5">
    <source>
        <dbReference type="ARBA" id="ARBA00023242"/>
    </source>
</evidence>
<keyword evidence="4" id="KW-0862">Zinc</keyword>
<dbReference type="GO" id="GO:0008270">
    <property type="term" value="F:zinc ion binding"/>
    <property type="evidence" value="ECO:0007669"/>
    <property type="project" value="UniProtKB-KW"/>
</dbReference>
<feature type="compositionally biased region" description="Polar residues" evidence="6">
    <location>
        <begin position="1"/>
        <end position="15"/>
    </location>
</feature>
<keyword evidence="2" id="KW-0479">Metal-binding</keyword>
<dbReference type="Gramene" id="RZC55563">
    <property type="protein sequence ID" value="RZC55563"/>
    <property type="gene ID" value="C5167_014414"/>
</dbReference>
<dbReference type="SUPFAM" id="SSF53098">
    <property type="entry name" value="Ribonuclease H-like"/>
    <property type="match status" value="1"/>
</dbReference>
<dbReference type="AlphaFoldDB" id="A0A4Y7J348"/>
<dbReference type="GO" id="GO:0005634">
    <property type="term" value="C:nucleus"/>
    <property type="evidence" value="ECO:0007669"/>
    <property type="project" value="UniProtKB-SubCell"/>
</dbReference>
<dbReference type="SUPFAM" id="SSF140996">
    <property type="entry name" value="Hermes dimerisation domain"/>
    <property type="match status" value="1"/>
</dbReference>
<protein>
    <recommendedName>
        <fullName evidence="9">BED-type domain-containing protein</fullName>
    </recommendedName>
</protein>
<dbReference type="STRING" id="3469.A0A4Y7J348"/>
<evidence type="ECO:0000256" key="2">
    <source>
        <dbReference type="ARBA" id="ARBA00022723"/>
    </source>
</evidence>
<name>A0A4Y7J348_PAPSO</name>
<dbReference type="PANTHER" id="PTHR46481:SF10">
    <property type="entry name" value="ZINC FINGER BED DOMAIN-CONTAINING PROTEIN 39"/>
    <property type="match status" value="1"/>
</dbReference>
<keyword evidence="5" id="KW-0539">Nucleus</keyword>
<feature type="region of interest" description="Disordered" evidence="6">
    <location>
        <begin position="429"/>
        <end position="449"/>
    </location>
</feature>
<reference evidence="7 8" key="1">
    <citation type="journal article" date="2018" name="Science">
        <title>The opium poppy genome and morphinan production.</title>
        <authorList>
            <person name="Guo L."/>
            <person name="Winzer T."/>
            <person name="Yang X."/>
            <person name="Li Y."/>
            <person name="Ning Z."/>
            <person name="He Z."/>
            <person name="Teodor R."/>
            <person name="Lu Y."/>
            <person name="Bowser T.A."/>
            <person name="Graham I.A."/>
            <person name="Ye K."/>
        </authorList>
    </citation>
    <scope>NUCLEOTIDE SEQUENCE [LARGE SCALE GENOMIC DNA]</scope>
    <source>
        <strain evidence="8">cv. HN1</strain>
        <tissue evidence="7">Leaves</tissue>
    </source>
</reference>
<dbReference type="OMA" id="AHIMNIL"/>
<dbReference type="Proteomes" id="UP000316621">
    <property type="component" value="Chromosome 3"/>
</dbReference>
<evidence type="ECO:0000256" key="6">
    <source>
        <dbReference type="SAM" id="MobiDB-lite"/>
    </source>
</evidence>
<evidence type="ECO:0000313" key="7">
    <source>
        <dbReference type="EMBL" id="RZC55563.1"/>
    </source>
</evidence>
<evidence type="ECO:0000256" key="3">
    <source>
        <dbReference type="ARBA" id="ARBA00022771"/>
    </source>
</evidence>
<dbReference type="SMART" id="SM00614">
    <property type="entry name" value="ZnF_BED"/>
    <property type="match status" value="1"/>
</dbReference>
<evidence type="ECO:0008006" key="9">
    <source>
        <dbReference type="Google" id="ProtNLM"/>
    </source>
</evidence>
<accession>A0A4Y7J348</accession>
<evidence type="ECO:0000256" key="1">
    <source>
        <dbReference type="ARBA" id="ARBA00004123"/>
    </source>
</evidence>
<comment type="subcellular location">
    <subcellularLocation>
        <location evidence="1">Nucleus</location>
    </subcellularLocation>
</comment>